<organism evidence="1 2">
    <name type="scientific">Meiothermus ruber (strain ATCC 35948 / DSM 1279 / VKM B-1258 / 21)</name>
    <name type="common">Thermus ruber</name>
    <dbReference type="NCBI Taxonomy" id="504728"/>
    <lineage>
        <taxon>Bacteria</taxon>
        <taxon>Thermotogati</taxon>
        <taxon>Deinococcota</taxon>
        <taxon>Deinococci</taxon>
        <taxon>Thermales</taxon>
        <taxon>Thermaceae</taxon>
        <taxon>Meiothermus</taxon>
    </lineage>
</organism>
<dbReference type="AlphaFoldDB" id="M9XCH7"/>
<evidence type="ECO:0000313" key="2">
    <source>
        <dbReference type="Proteomes" id="UP000013026"/>
    </source>
</evidence>
<dbReference type="EMBL" id="CP005385">
    <property type="protein sequence ID" value="AGK05775.1"/>
    <property type="molecule type" value="Genomic_DNA"/>
</dbReference>
<gene>
    <name evidence="1" type="ORF">K649_12445</name>
</gene>
<protein>
    <submittedName>
        <fullName evidence="1">Uncharacterized protein</fullName>
    </submittedName>
</protein>
<proteinExistence type="predicted"/>
<accession>M9XCH7</accession>
<dbReference type="Proteomes" id="UP000013026">
    <property type="component" value="Chromosome"/>
</dbReference>
<sequence>MRRFLLRKAAYEPHYQLVLFKTQTRANTPFCPFNIMLQLYPIRNQMGFARSIAQPMRFCQLILGYCNECISPVSQYSFH</sequence>
<reference evidence="1 2" key="1">
    <citation type="submission" date="2013-04" db="EMBL/GenBank/DDBJ databases">
        <authorList>
            <person name="Chin J."/>
            <person name="Alexander D.H."/>
            <person name="Marks P."/>
            <person name="Korlach J."/>
            <person name="Clum A."/>
            <person name="Copeland A."/>
        </authorList>
    </citation>
    <scope>NUCLEOTIDE SEQUENCE [LARGE SCALE GENOMIC DNA]</scope>
    <source>
        <strain evidence="2">ATCC 35948 / DSM 1279 / VKM B-1258 / 21</strain>
    </source>
</reference>
<name>M9XCH7_MEIRD</name>
<evidence type="ECO:0000313" key="1">
    <source>
        <dbReference type="EMBL" id="AGK05775.1"/>
    </source>
</evidence>
<dbReference type="KEGG" id="mre:K649_12445"/>